<gene>
    <name evidence="2" type="ORF">AAFF_G00074170</name>
</gene>
<reference evidence="2" key="1">
    <citation type="journal article" date="2023" name="Science">
        <title>Genome structures resolve the early diversification of teleost fishes.</title>
        <authorList>
            <person name="Parey E."/>
            <person name="Louis A."/>
            <person name="Montfort J."/>
            <person name="Bouchez O."/>
            <person name="Roques C."/>
            <person name="Iampietro C."/>
            <person name="Lluch J."/>
            <person name="Castinel A."/>
            <person name="Donnadieu C."/>
            <person name="Desvignes T."/>
            <person name="Floi Bucao C."/>
            <person name="Jouanno E."/>
            <person name="Wen M."/>
            <person name="Mejri S."/>
            <person name="Dirks R."/>
            <person name="Jansen H."/>
            <person name="Henkel C."/>
            <person name="Chen W.J."/>
            <person name="Zahm M."/>
            <person name="Cabau C."/>
            <person name="Klopp C."/>
            <person name="Thompson A.W."/>
            <person name="Robinson-Rechavi M."/>
            <person name="Braasch I."/>
            <person name="Lecointre G."/>
            <person name="Bobe J."/>
            <person name="Postlethwait J.H."/>
            <person name="Berthelot C."/>
            <person name="Roest Crollius H."/>
            <person name="Guiguen Y."/>
        </authorList>
    </citation>
    <scope>NUCLEOTIDE SEQUENCE</scope>
    <source>
        <strain evidence="2">NC1722</strain>
    </source>
</reference>
<dbReference type="Proteomes" id="UP001221898">
    <property type="component" value="Unassembled WGS sequence"/>
</dbReference>
<comment type="caution">
    <text evidence="2">The sequence shown here is derived from an EMBL/GenBank/DDBJ whole genome shotgun (WGS) entry which is preliminary data.</text>
</comment>
<evidence type="ECO:0000256" key="1">
    <source>
        <dbReference type="SAM" id="MobiDB-lite"/>
    </source>
</evidence>
<organism evidence="2 3">
    <name type="scientific">Aldrovandia affinis</name>
    <dbReference type="NCBI Taxonomy" id="143900"/>
    <lineage>
        <taxon>Eukaryota</taxon>
        <taxon>Metazoa</taxon>
        <taxon>Chordata</taxon>
        <taxon>Craniata</taxon>
        <taxon>Vertebrata</taxon>
        <taxon>Euteleostomi</taxon>
        <taxon>Actinopterygii</taxon>
        <taxon>Neopterygii</taxon>
        <taxon>Teleostei</taxon>
        <taxon>Notacanthiformes</taxon>
        <taxon>Halosauridae</taxon>
        <taxon>Aldrovandia</taxon>
    </lineage>
</organism>
<sequence>MVSGFHLSPSVSWAKQPDNKAPVYGVKSRRTFVTEVRVHRPLRTPPLAHTSETLEFCIDDTVPARERSLTAGARGSPRLADVQKPLARRGEPMCARR</sequence>
<feature type="region of interest" description="Disordered" evidence="1">
    <location>
        <begin position="68"/>
        <end position="97"/>
    </location>
</feature>
<keyword evidence="3" id="KW-1185">Reference proteome</keyword>
<dbReference type="AlphaFoldDB" id="A0AAD7RYA6"/>
<accession>A0AAD7RYA6</accession>
<dbReference type="EMBL" id="JAINUG010000145">
    <property type="protein sequence ID" value="KAJ8392539.1"/>
    <property type="molecule type" value="Genomic_DNA"/>
</dbReference>
<evidence type="ECO:0000313" key="2">
    <source>
        <dbReference type="EMBL" id="KAJ8392539.1"/>
    </source>
</evidence>
<evidence type="ECO:0000313" key="3">
    <source>
        <dbReference type="Proteomes" id="UP001221898"/>
    </source>
</evidence>
<feature type="region of interest" description="Disordered" evidence="1">
    <location>
        <begin position="1"/>
        <end position="20"/>
    </location>
</feature>
<protein>
    <submittedName>
        <fullName evidence="2">Uncharacterized protein</fullName>
    </submittedName>
</protein>
<name>A0AAD7RYA6_9TELE</name>
<proteinExistence type="predicted"/>